<feature type="transmembrane region" description="Helical" evidence="10">
    <location>
        <begin position="133"/>
        <end position="154"/>
    </location>
</feature>
<accession>A0A182WQU1</accession>
<sequence>MEWIRQQCDIVWHLREDRDYLYFLRPFQLVAGFPIDSRPLVAKLLTIVRIAVYLVYLATLVHKLYYVLYRPEDISYISFVSGGITVIVGVFLLMFIFIIHYDAFQQLGDFLNDRSFARDHPLANKIRDRWYRWSNFLIIGPQCGLVLMIAQAWISRQHMKKHTMLVIRGEPIGTEFDNFLYTSFLYFPTVGFLMGCSIVNAMLVGFMGEMELLANCLGEVFETVDDQLTAQNALQDQTMYWIVLNKELRKCAKRHSEIFTMLPKLQRMASFVFLQHHIFSLGLVAAGSYVILRGSSMRDNVVLSEYPISVVLEYFIFCQLVEKFQDMNRLIGDKLYGTNWMMRLRYSRKFHREYRSETLTIRLLMMRSQQRIRFTCGSINEVSMEKFTEFVNLSYTIVMFLLNIN</sequence>
<reference evidence="11" key="2">
    <citation type="submission" date="2020-05" db="UniProtKB">
        <authorList>
            <consortium name="EnsemblMetazoa"/>
        </authorList>
    </citation>
    <scope>IDENTIFICATION</scope>
    <source>
        <strain evidence="11">MINIMUS1</strain>
    </source>
</reference>
<evidence type="ECO:0000256" key="1">
    <source>
        <dbReference type="ARBA" id="ARBA00004651"/>
    </source>
</evidence>
<keyword evidence="3" id="KW-0716">Sensory transduction</keyword>
<dbReference type="Pfam" id="PF02949">
    <property type="entry name" value="7tm_6"/>
    <property type="match status" value="1"/>
</dbReference>
<keyword evidence="9" id="KW-0807">Transducer</keyword>
<dbReference type="EnsemblMetazoa" id="AMIN015577-RA">
    <property type="protein sequence ID" value="AMIN015577-PA"/>
    <property type="gene ID" value="AMIN015577"/>
</dbReference>
<name>A0A182WQU1_9DIPT</name>
<keyword evidence="5" id="KW-0552">Olfaction</keyword>
<keyword evidence="6 10" id="KW-1133">Transmembrane helix</keyword>
<keyword evidence="2" id="KW-1003">Cell membrane</keyword>
<evidence type="ECO:0000313" key="11">
    <source>
        <dbReference type="EnsemblMetazoa" id="AMIN015577-PA"/>
    </source>
</evidence>
<evidence type="ECO:0000256" key="5">
    <source>
        <dbReference type="ARBA" id="ARBA00022725"/>
    </source>
</evidence>
<proteinExistence type="predicted"/>
<evidence type="ECO:0000256" key="7">
    <source>
        <dbReference type="ARBA" id="ARBA00023136"/>
    </source>
</evidence>
<evidence type="ECO:0000256" key="2">
    <source>
        <dbReference type="ARBA" id="ARBA00022475"/>
    </source>
</evidence>
<dbReference type="GO" id="GO:0005549">
    <property type="term" value="F:odorant binding"/>
    <property type="evidence" value="ECO:0007669"/>
    <property type="project" value="InterPro"/>
</dbReference>
<dbReference type="InterPro" id="IPR004117">
    <property type="entry name" value="7tm6_olfct_rcpt"/>
</dbReference>
<dbReference type="GO" id="GO:0005886">
    <property type="term" value="C:plasma membrane"/>
    <property type="evidence" value="ECO:0007669"/>
    <property type="project" value="UniProtKB-SubCell"/>
</dbReference>
<feature type="transmembrane region" description="Helical" evidence="10">
    <location>
        <begin position="184"/>
        <end position="206"/>
    </location>
</feature>
<feature type="transmembrane region" description="Helical" evidence="10">
    <location>
        <begin position="74"/>
        <end position="99"/>
    </location>
</feature>
<dbReference type="AlphaFoldDB" id="A0A182WQU1"/>
<feature type="transmembrane region" description="Helical" evidence="10">
    <location>
        <begin position="271"/>
        <end position="292"/>
    </location>
</feature>
<dbReference type="PANTHER" id="PTHR21137:SF35">
    <property type="entry name" value="ODORANT RECEPTOR 19A-RELATED"/>
    <property type="match status" value="1"/>
</dbReference>
<dbReference type="GO" id="GO:0004984">
    <property type="term" value="F:olfactory receptor activity"/>
    <property type="evidence" value="ECO:0007669"/>
    <property type="project" value="InterPro"/>
</dbReference>
<dbReference type="VEuPathDB" id="VectorBase:AMIN015577"/>
<comment type="subcellular location">
    <subcellularLocation>
        <location evidence="1">Cell membrane</location>
        <topology evidence="1">Multi-pass membrane protein</topology>
    </subcellularLocation>
</comment>
<dbReference type="PANTHER" id="PTHR21137">
    <property type="entry name" value="ODORANT RECEPTOR"/>
    <property type="match status" value="1"/>
</dbReference>
<evidence type="ECO:0000256" key="9">
    <source>
        <dbReference type="ARBA" id="ARBA00023224"/>
    </source>
</evidence>
<keyword evidence="8" id="KW-0675">Receptor</keyword>
<feature type="transmembrane region" description="Helical" evidence="10">
    <location>
        <begin position="47"/>
        <end position="68"/>
    </location>
</feature>
<evidence type="ECO:0000313" key="12">
    <source>
        <dbReference type="Proteomes" id="UP000075920"/>
    </source>
</evidence>
<dbReference type="STRING" id="112268.A0A182WQU1"/>
<feature type="transmembrane region" description="Helical" evidence="10">
    <location>
        <begin position="304"/>
        <end position="321"/>
    </location>
</feature>
<evidence type="ECO:0000256" key="8">
    <source>
        <dbReference type="ARBA" id="ARBA00023170"/>
    </source>
</evidence>
<keyword evidence="12" id="KW-1185">Reference proteome</keyword>
<evidence type="ECO:0000256" key="3">
    <source>
        <dbReference type="ARBA" id="ARBA00022606"/>
    </source>
</evidence>
<evidence type="ECO:0000256" key="6">
    <source>
        <dbReference type="ARBA" id="ARBA00022989"/>
    </source>
</evidence>
<keyword evidence="7 10" id="KW-0472">Membrane</keyword>
<evidence type="ECO:0000256" key="10">
    <source>
        <dbReference type="SAM" id="Phobius"/>
    </source>
</evidence>
<keyword evidence="4 10" id="KW-0812">Transmembrane</keyword>
<protein>
    <submittedName>
        <fullName evidence="11">Uncharacterized protein</fullName>
    </submittedName>
</protein>
<evidence type="ECO:0000256" key="4">
    <source>
        <dbReference type="ARBA" id="ARBA00022692"/>
    </source>
</evidence>
<dbReference type="Proteomes" id="UP000075920">
    <property type="component" value="Unassembled WGS sequence"/>
</dbReference>
<reference evidence="12" key="1">
    <citation type="submission" date="2013-03" db="EMBL/GenBank/DDBJ databases">
        <title>The Genome Sequence of Anopheles minimus MINIMUS1.</title>
        <authorList>
            <consortium name="The Broad Institute Genomics Platform"/>
            <person name="Neafsey D.E."/>
            <person name="Walton C."/>
            <person name="Walker B."/>
            <person name="Young S.K."/>
            <person name="Zeng Q."/>
            <person name="Gargeya S."/>
            <person name="Fitzgerald M."/>
            <person name="Haas B."/>
            <person name="Abouelleil A."/>
            <person name="Allen A.W."/>
            <person name="Alvarado L."/>
            <person name="Arachchi H.M."/>
            <person name="Berlin A.M."/>
            <person name="Chapman S.B."/>
            <person name="Gainer-Dewar J."/>
            <person name="Goldberg J."/>
            <person name="Griggs A."/>
            <person name="Gujja S."/>
            <person name="Hansen M."/>
            <person name="Howarth C."/>
            <person name="Imamovic A."/>
            <person name="Ireland A."/>
            <person name="Larimer J."/>
            <person name="McCowan C."/>
            <person name="Murphy C."/>
            <person name="Pearson M."/>
            <person name="Poon T.W."/>
            <person name="Priest M."/>
            <person name="Roberts A."/>
            <person name="Saif S."/>
            <person name="Shea T."/>
            <person name="Sisk P."/>
            <person name="Sykes S."/>
            <person name="Wortman J."/>
            <person name="Nusbaum C."/>
            <person name="Birren B."/>
        </authorList>
    </citation>
    <scope>NUCLEOTIDE SEQUENCE [LARGE SCALE GENOMIC DNA]</scope>
    <source>
        <strain evidence="12">MINIMUS1</strain>
    </source>
</reference>
<dbReference type="GO" id="GO:0007165">
    <property type="term" value="P:signal transduction"/>
    <property type="evidence" value="ECO:0007669"/>
    <property type="project" value="UniProtKB-KW"/>
</dbReference>
<organism evidence="11 12">
    <name type="scientific">Anopheles minimus</name>
    <dbReference type="NCBI Taxonomy" id="112268"/>
    <lineage>
        <taxon>Eukaryota</taxon>
        <taxon>Metazoa</taxon>
        <taxon>Ecdysozoa</taxon>
        <taxon>Arthropoda</taxon>
        <taxon>Hexapoda</taxon>
        <taxon>Insecta</taxon>
        <taxon>Pterygota</taxon>
        <taxon>Neoptera</taxon>
        <taxon>Endopterygota</taxon>
        <taxon>Diptera</taxon>
        <taxon>Nematocera</taxon>
        <taxon>Culicoidea</taxon>
        <taxon>Culicidae</taxon>
        <taxon>Anophelinae</taxon>
        <taxon>Anopheles</taxon>
    </lineage>
</organism>